<dbReference type="Pfam" id="PF01850">
    <property type="entry name" value="PIN"/>
    <property type="match status" value="1"/>
</dbReference>
<evidence type="ECO:0000256" key="6">
    <source>
        <dbReference type="ARBA" id="ARBA00022842"/>
    </source>
</evidence>
<gene>
    <name evidence="8" type="primary">vapC</name>
    <name evidence="10" type="ORF">RT717_21710</name>
</gene>
<feature type="domain" description="PIN" evidence="9">
    <location>
        <begin position="5"/>
        <end position="117"/>
    </location>
</feature>
<dbReference type="InterPro" id="IPR022907">
    <property type="entry name" value="VapC_family"/>
</dbReference>
<evidence type="ECO:0000256" key="2">
    <source>
        <dbReference type="ARBA" id="ARBA00022649"/>
    </source>
</evidence>
<proteinExistence type="inferred from homology"/>
<evidence type="ECO:0000256" key="5">
    <source>
        <dbReference type="ARBA" id="ARBA00022801"/>
    </source>
</evidence>
<evidence type="ECO:0000256" key="4">
    <source>
        <dbReference type="ARBA" id="ARBA00022723"/>
    </source>
</evidence>
<organism evidence="10 11">
    <name type="scientific">Imperialibacter roseus</name>
    <dbReference type="NCBI Taxonomy" id="1324217"/>
    <lineage>
        <taxon>Bacteria</taxon>
        <taxon>Pseudomonadati</taxon>
        <taxon>Bacteroidota</taxon>
        <taxon>Cytophagia</taxon>
        <taxon>Cytophagales</taxon>
        <taxon>Flammeovirgaceae</taxon>
        <taxon>Imperialibacter</taxon>
    </lineage>
</organism>
<keyword evidence="11" id="KW-1185">Reference proteome</keyword>
<keyword evidence="6 8" id="KW-0460">Magnesium</keyword>
<protein>
    <recommendedName>
        <fullName evidence="8">Ribonuclease VapC</fullName>
        <shortName evidence="8">RNase VapC</shortName>
        <ecNumber evidence="8">3.1.-.-</ecNumber>
    </recommendedName>
    <alternativeName>
        <fullName evidence="8">Toxin VapC</fullName>
    </alternativeName>
</protein>
<evidence type="ECO:0000256" key="8">
    <source>
        <dbReference type="HAMAP-Rule" id="MF_00265"/>
    </source>
</evidence>
<dbReference type="InterPro" id="IPR029060">
    <property type="entry name" value="PIN-like_dom_sf"/>
</dbReference>
<dbReference type="PANTHER" id="PTHR33653">
    <property type="entry name" value="RIBONUCLEASE VAPC2"/>
    <property type="match status" value="1"/>
</dbReference>
<keyword evidence="2 8" id="KW-1277">Toxin-antitoxin system</keyword>
<evidence type="ECO:0000259" key="9">
    <source>
        <dbReference type="Pfam" id="PF01850"/>
    </source>
</evidence>
<evidence type="ECO:0000256" key="1">
    <source>
        <dbReference type="ARBA" id="ARBA00001946"/>
    </source>
</evidence>
<dbReference type="EC" id="3.1.-.-" evidence="8"/>
<dbReference type="InterPro" id="IPR050556">
    <property type="entry name" value="Type_II_TA_system_RNase"/>
</dbReference>
<comment type="cofactor">
    <cofactor evidence="1 8">
        <name>Mg(2+)</name>
        <dbReference type="ChEBI" id="CHEBI:18420"/>
    </cofactor>
</comment>
<dbReference type="InterPro" id="IPR002716">
    <property type="entry name" value="PIN_dom"/>
</dbReference>
<dbReference type="SUPFAM" id="SSF88723">
    <property type="entry name" value="PIN domain-like"/>
    <property type="match status" value="1"/>
</dbReference>
<sequence length="134" mass="15193">MAKNVICDTDVMIDFWDVAAKRHDSTREIVENVIRLDNVLLSVVTKMELLSGALNKRDLNRLNKKLTRFNISLLSEAISIKAVELLLKYRLSHGLTFPDALIAATAIVTGLELFTYNLKDFVFIQGLKLFTPNR</sequence>
<reference evidence="10 11" key="1">
    <citation type="journal article" date="2023" name="Microbiol. Resour. Announc.">
        <title>Complete Genome Sequence of Imperialibacter roseus strain P4T.</title>
        <authorList>
            <person name="Tizabi D.R."/>
            <person name="Bachvaroff T."/>
            <person name="Hill R.T."/>
        </authorList>
    </citation>
    <scope>NUCLEOTIDE SEQUENCE [LARGE SCALE GENOMIC DNA]</scope>
    <source>
        <strain evidence="10 11">P4T</strain>
    </source>
</reference>
<dbReference type="Proteomes" id="UP001302349">
    <property type="component" value="Chromosome"/>
</dbReference>
<dbReference type="CDD" id="cd18741">
    <property type="entry name" value="PIN_VapC4-5_FitB-like"/>
    <property type="match status" value="1"/>
</dbReference>
<dbReference type="Gene3D" id="3.40.50.1010">
    <property type="entry name" value="5'-nuclease"/>
    <property type="match status" value="1"/>
</dbReference>
<keyword evidence="3 8" id="KW-0540">Nuclease</keyword>
<comment type="function">
    <text evidence="8">Toxic component of a toxin-antitoxin (TA) system. An RNase.</text>
</comment>
<dbReference type="RefSeq" id="WP_317488454.1">
    <property type="nucleotide sequence ID" value="NZ_CP136051.1"/>
</dbReference>
<dbReference type="HAMAP" id="MF_00265">
    <property type="entry name" value="VapC_Nob1"/>
    <property type="match status" value="1"/>
</dbReference>
<keyword evidence="5 8" id="KW-0378">Hydrolase</keyword>
<dbReference type="PANTHER" id="PTHR33653:SF1">
    <property type="entry name" value="RIBONUCLEASE VAPC2"/>
    <property type="match status" value="1"/>
</dbReference>
<keyword evidence="4 8" id="KW-0479">Metal-binding</keyword>
<keyword evidence="8" id="KW-0800">Toxin</keyword>
<evidence type="ECO:0000313" key="11">
    <source>
        <dbReference type="Proteomes" id="UP001302349"/>
    </source>
</evidence>
<dbReference type="EMBL" id="CP136051">
    <property type="protein sequence ID" value="WOK05696.1"/>
    <property type="molecule type" value="Genomic_DNA"/>
</dbReference>
<comment type="similarity">
    <text evidence="7 8">Belongs to the PINc/VapC protein family.</text>
</comment>
<feature type="binding site" evidence="8">
    <location>
        <position position="8"/>
    </location>
    <ligand>
        <name>Mg(2+)</name>
        <dbReference type="ChEBI" id="CHEBI:18420"/>
    </ligand>
</feature>
<accession>A0ABZ0IMC5</accession>
<evidence type="ECO:0000256" key="3">
    <source>
        <dbReference type="ARBA" id="ARBA00022722"/>
    </source>
</evidence>
<feature type="binding site" evidence="8">
    <location>
        <position position="99"/>
    </location>
    <ligand>
        <name>Mg(2+)</name>
        <dbReference type="ChEBI" id="CHEBI:18420"/>
    </ligand>
</feature>
<evidence type="ECO:0000256" key="7">
    <source>
        <dbReference type="ARBA" id="ARBA00038093"/>
    </source>
</evidence>
<name>A0ABZ0IMC5_9BACT</name>
<evidence type="ECO:0000313" key="10">
    <source>
        <dbReference type="EMBL" id="WOK05696.1"/>
    </source>
</evidence>